<name>A0ABV4CGF1_9PSEU</name>
<dbReference type="PROSITE" id="PS50943">
    <property type="entry name" value="HTH_CROC1"/>
    <property type="match status" value="1"/>
</dbReference>
<keyword evidence="2" id="KW-1133">Transmembrane helix</keyword>
<evidence type="ECO:0000313" key="5">
    <source>
        <dbReference type="Proteomes" id="UP001564626"/>
    </source>
</evidence>
<dbReference type="EMBL" id="JBGEHV010000012">
    <property type="protein sequence ID" value="MEY8039573.1"/>
    <property type="molecule type" value="Genomic_DNA"/>
</dbReference>
<evidence type="ECO:0000259" key="3">
    <source>
        <dbReference type="PROSITE" id="PS50943"/>
    </source>
</evidence>
<keyword evidence="2" id="KW-0812">Transmembrane</keyword>
<dbReference type="Proteomes" id="UP001564626">
    <property type="component" value="Unassembled WGS sequence"/>
</dbReference>
<reference evidence="4 5" key="1">
    <citation type="submission" date="2024-08" db="EMBL/GenBank/DDBJ databases">
        <title>Genome mining of Saccharopolyspora cebuensis PGLac3 from Nigerian medicinal plant.</title>
        <authorList>
            <person name="Ezeobiora C.E."/>
            <person name="Igbokwe N.H."/>
            <person name="Amin D.H."/>
            <person name="Mendie U.E."/>
        </authorList>
    </citation>
    <scope>NUCLEOTIDE SEQUENCE [LARGE SCALE GENOMIC DNA]</scope>
    <source>
        <strain evidence="4 5">PGLac3</strain>
    </source>
</reference>
<dbReference type="InterPro" id="IPR001387">
    <property type="entry name" value="Cro/C1-type_HTH"/>
</dbReference>
<dbReference type="RefSeq" id="WP_345359511.1">
    <property type="nucleotide sequence ID" value="NZ_BAABII010000004.1"/>
</dbReference>
<gene>
    <name evidence="4" type="ORF">AB8O55_09210</name>
</gene>
<evidence type="ECO:0000313" key="4">
    <source>
        <dbReference type="EMBL" id="MEY8039573.1"/>
    </source>
</evidence>
<evidence type="ECO:0000256" key="1">
    <source>
        <dbReference type="SAM" id="MobiDB-lite"/>
    </source>
</evidence>
<protein>
    <submittedName>
        <fullName evidence="4">Multiprotein-bridging factor 1 family protein</fullName>
    </submittedName>
</protein>
<dbReference type="Pfam" id="PF13560">
    <property type="entry name" value="HTH_31"/>
    <property type="match status" value="1"/>
</dbReference>
<keyword evidence="2" id="KW-0472">Membrane</keyword>
<comment type="caution">
    <text evidence="4">The sequence shown here is derived from an EMBL/GenBank/DDBJ whole genome shotgun (WGS) entry which is preliminary data.</text>
</comment>
<evidence type="ECO:0000256" key="2">
    <source>
        <dbReference type="SAM" id="Phobius"/>
    </source>
</evidence>
<dbReference type="Gene3D" id="1.10.260.40">
    <property type="entry name" value="lambda repressor-like DNA-binding domains"/>
    <property type="match status" value="1"/>
</dbReference>
<dbReference type="SMART" id="SM00530">
    <property type="entry name" value="HTH_XRE"/>
    <property type="match status" value="1"/>
</dbReference>
<dbReference type="SUPFAM" id="SSF47413">
    <property type="entry name" value="lambda repressor-like DNA-binding domains"/>
    <property type="match status" value="1"/>
</dbReference>
<feature type="transmembrane region" description="Helical" evidence="2">
    <location>
        <begin position="62"/>
        <end position="84"/>
    </location>
</feature>
<proteinExistence type="predicted"/>
<organism evidence="4 5">
    <name type="scientific">Saccharopolyspora cebuensis</name>
    <dbReference type="NCBI Taxonomy" id="418759"/>
    <lineage>
        <taxon>Bacteria</taxon>
        <taxon>Bacillati</taxon>
        <taxon>Actinomycetota</taxon>
        <taxon>Actinomycetes</taxon>
        <taxon>Pseudonocardiales</taxon>
        <taxon>Pseudonocardiaceae</taxon>
        <taxon>Saccharopolyspora</taxon>
    </lineage>
</organism>
<accession>A0ABV4CGF1</accession>
<dbReference type="InterPro" id="IPR010982">
    <property type="entry name" value="Lambda_DNA-bd_dom_sf"/>
</dbReference>
<dbReference type="CDD" id="cd00093">
    <property type="entry name" value="HTH_XRE"/>
    <property type="match status" value="1"/>
</dbReference>
<feature type="region of interest" description="Disordered" evidence="1">
    <location>
        <begin position="95"/>
        <end position="124"/>
    </location>
</feature>
<feature type="domain" description="HTH cro/C1-type" evidence="3">
    <location>
        <begin position="9"/>
        <end position="65"/>
    </location>
</feature>
<keyword evidence="5" id="KW-1185">Reference proteome</keyword>
<sequence>MSAEVGRRIKAARQRAGMSRPVLAGLVGRSAEWLKAVEVGRLQVPRLPMLIKLARALGISDLAVLLALVAWALIFGPLFLLWWLPGHRQVGALKRQATERRAQSAPSSTRSGTMAERSRRVSAR</sequence>